<dbReference type="AlphaFoldDB" id="A0A0F9JJL8"/>
<accession>A0A0F9JJL8</accession>
<reference evidence="1" key="1">
    <citation type="journal article" date="2015" name="Nature">
        <title>Complex archaea that bridge the gap between prokaryotes and eukaryotes.</title>
        <authorList>
            <person name="Spang A."/>
            <person name="Saw J.H."/>
            <person name="Jorgensen S.L."/>
            <person name="Zaremba-Niedzwiedzka K."/>
            <person name="Martijn J."/>
            <person name="Lind A.E."/>
            <person name="van Eijk R."/>
            <person name="Schleper C."/>
            <person name="Guy L."/>
            <person name="Ettema T.J."/>
        </authorList>
    </citation>
    <scope>NUCLEOTIDE SEQUENCE</scope>
</reference>
<name>A0A0F9JJL8_9ZZZZ</name>
<comment type="caution">
    <text evidence="1">The sequence shown here is derived from an EMBL/GenBank/DDBJ whole genome shotgun (WGS) entry which is preliminary data.</text>
</comment>
<gene>
    <name evidence="1" type="ORF">LCGC14_1520610</name>
</gene>
<evidence type="ECO:0000313" key="1">
    <source>
        <dbReference type="EMBL" id="KKM62541.1"/>
    </source>
</evidence>
<protein>
    <submittedName>
        <fullName evidence="1">Uncharacterized protein</fullName>
    </submittedName>
</protein>
<organism evidence="1">
    <name type="scientific">marine sediment metagenome</name>
    <dbReference type="NCBI Taxonomy" id="412755"/>
    <lineage>
        <taxon>unclassified sequences</taxon>
        <taxon>metagenomes</taxon>
        <taxon>ecological metagenomes</taxon>
    </lineage>
</organism>
<dbReference type="EMBL" id="LAZR01011273">
    <property type="protein sequence ID" value="KKM62541.1"/>
    <property type="molecule type" value="Genomic_DNA"/>
</dbReference>
<sequence>MSIQVDLQHGRAYCVEWKIPNVQGEDLLIRKHLEFRGGELLSIGGEMDVINLFLDRETLEVHFIAQRYLTDVDEVAARTAHRE</sequence>
<proteinExistence type="predicted"/>